<dbReference type="PANTHER" id="PTHR35889:SF3">
    <property type="entry name" value="F-BOX DOMAIN-CONTAINING PROTEIN"/>
    <property type="match status" value="1"/>
</dbReference>
<accession>A0A517PM29</accession>
<dbReference type="PROSITE" id="PS51007">
    <property type="entry name" value="CYTC"/>
    <property type="match status" value="1"/>
</dbReference>
<evidence type="ECO:0000256" key="1">
    <source>
        <dbReference type="ARBA" id="ARBA00022617"/>
    </source>
</evidence>
<keyword evidence="3 4" id="KW-0408">Iron</keyword>
<keyword evidence="7" id="KW-1185">Reference proteome</keyword>
<feature type="domain" description="Cytochrome c" evidence="5">
    <location>
        <begin position="114"/>
        <end position="211"/>
    </location>
</feature>
<dbReference type="AlphaFoldDB" id="A0A517PM29"/>
<proteinExistence type="predicted"/>
<dbReference type="GO" id="GO:0046872">
    <property type="term" value="F:metal ion binding"/>
    <property type="evidence" value="ECO:0007669"/>
    <property type="project" value="UniProtKB-KW"/>
</dbReference>
<evidence type="ECO:0000259" key="5">
    <source>
        <dbReference type="PROSITE" id="PS51007"/>
    </source>
</evidence>
<reference evidence="6 7" key="1">
    <citation type="submission" date="2019-02" db="EMBL/GenBank/DDBJ databases">
        <title>Deep-cultivation of Planctomycetes and their phenomic and genomic characterization uncovers novel biology.</title>
        <authorList>
            <person name="Wiegand S."/>
            <person name="Jogler M."/>
            <person name="Boedeker C."/>
            <person name="Pinto D."/>
            <person name="Vollmers J."/>
            <person name="Rivas-Marin E."/>
            <person name="Kohn T."/>
            <person name="Peeters S.H."/>
            <person name="Heuer A."/>
            <person name="Rast P."/>
            <person name="Oberbeckmann S."/>
            <person name="Bunk B."/>
            <person name="Jeske O."/>
            <person name="Meyerdierks A."/>
            <person name="Storesund J.E."/>
            <person name="Kallscheuer N."/>
            <person name="Luecker S."/>
            <person name="Lage O.M."/>
            <person name="Pohl T."/>
            <person name="Merkel B.J."/>
            <person name="Hornburger P."/>
            <person name="Mueller R.-W."/>
            <person name="Bruemmer F."/>
            <person name="Labrenz M."/>
            <person name="Spormann A.M."/>
            <person name="Op den Camp H."/>
            <person name="Overmann J."/>
            <person name="Amann R."/>
            <person name="Jetten M.S.M."/>
            <person name="Mascher T."/>
            <person name="Medema M.H."/>
            <person name="Devos D.P."/>
            <person name="Kaster A.-K."/>
            <person name="Ovreas L."/>
            <person name="Rohde M."/>
            <person name="Galperin M.Y."/>
            <person name="Jogler C."/>
        </authorList>
    </citation>
    <scope>NUCLEOTIDE SEQUENCE [LARGE SCALE GENOMIC DNA]</scope>
    <source>
        <strain evidence="6 7">HG66A1</strain>
    </source>
</reference>
<evidence type="ECO:0000256" key="2">
    <source>
        <dbReference type="ARBA" id="ARBA00022723"/>
    </source>
</evidence>
<protein>
    <submittedName>
        <fullName evidence="6">Planctomycete cytochrome C</fullName>
    </submittedName>
</protein>
<name>A0A517PM29_9PLAN</name>
<dbReference type="InterPro" id="IPR011429">
    <property type="entry name" value="Cyt_c_Planctomycete-type"/>
</dbReference>
<keyword evidence="2 4" id="KW-0479">Metal-binding</keyword>
<keyword evidence="1 4" id="KW-0349">Heme</keyword>
<dbReference type="GO" id="GO:0009055">
    <property type="term" value="F:electron transfer activity"/>
    <property type="evidence" value="ECO:0007669"/>
    <property type="project" value="InterPro"/>
</dbReference>
<gene>
    <name evidence="6" type="ORF">HG66A1_22160</name>
</gene>
<dbReference type="Proteomes" id="UP000320421">
    <property type="component" value="Chromosome"/>
</dbReference>
<dbReference type="InterPro" id="IPR009056">
    <property type="entry name" value="Cyt_c-like_dom"/>
</dbReference>
<dbReference type="GO" id="GO:0020037">
    <property type="term" value="F:heme binding"/>
    <property type="evidence" value="ECO:0007669"/>
    <property type="project" value="InterPro"/>
</dbReference>
<evidence type="ECO:0000313" key="7">
    <source>
        <dbReference type="Proteomes" id="UP000320421"/>
    </source>
</evidence>
<dbReference type="EMBL" id="CP036266">
    <property type="protein sequence ID" value="QDT20430.1"/>
    <property type="molecule type" value="Genomic_DNA"/>
</dbReference>
<sequence length="633" mass="69958">MSFWSVRFVRLVCVVMLVLGMNLVSASAAKLTSEQRKELASIKKNLTKVSLLIRQKKYDEAKAAIDEEEGKFDKLVQDAMIPETDPLSVSTKKLIALRRTFLEKAMGTGGNKPGAANKGVSFEEQIAPILNEKCVSCHGEQRGSANLRLDTFANMRKGGRNGLLLVPQNPNASLIVRKLITPDDNQRMPKNQPALDRDQIQLIARWIAEGARFDGTKETDPIGASVKAKKNPVKVVMATGDEKVSFMNDIAPWMLDFCMRCHSGNNPRSGFSVVTFEDILRGGDTGEVIVPGKPDDSRLWHLVGLQDPIKMPQGQALLKRKNAEDLKTWIAEGAKFDGKDAKGNLREMVPTDEEKRMAELANMSPDEFAKLRRDTLEPTWKRVVNNDPAEMLETDDFIFYGNVSSDRLKEISGWATTQVEDLRKLFNEKQKPFWKGKLAVYVFKDRFGYSEFNQTIEDRRVGNDTTWHTKVTPNSLDAYLVLQDVGDQADASSPGLQTNLMAGLTNAAIQRGAGEVPMWASRGLGMLLASKSTTSQAYFESLRQQALEAAPKVQRPEALVAEGTFSPSETTAVGFTLVEFLINNGGLPKMAALLKELKSGTTPVNAITKVYGTNIRALATAYARTLRPGRVSN</sequence>
<dbReference type="RefSeq" id="WP_145183218.1">
    <property type="nucleotide sequence ID" value="NZ_CP036266.1"/>
</dbReference>
<organism evidence="6 7">
    <name type="scientific">Gimesia chilikensis</name>
    <dbReference type="NCBI Taxonomy" id="2605989"/>
    <lineage>
        <taxon>Bacteria</taxon>
        <taxon>Pseudomonadati</taxon>
        <taxon>Planctomycetota</taxon>
        <taxon>Planctomycetia</taxon>
        <taxon>Planctomycetales</taxon>
        <taxon>Planctomycetaceae</taxon>
        <taxon>Gimesia</taxon>
    </lineage>
</organism>
<dbReference type="SUPFAM" id="SSF46626">
    <property type="entry name" value="Cytochrome c"/>
    <property type="match status" value="1"/>
</dbReference>
<evidence type="ECO:0000256" key="4">
    <source>
        <dbReference type="PROSITE-ProRule" id="PRU00433"/>
    </source>
</evidence>
<dbReference type="Pfam" id="PF07635">
    <property type="entry name" value="PSCyt1"/>
    <property type="match status" value="2"/>
</dbReference>
<dbReference type="InterPro" id="IPR036909">
    <property type="entry name" value="Cyt_c-like_dom_sf"/>
</dbReference>
<evidence type="ECO:0000256" key="3">
    <source>
        <dbReference type="ARBA" id="ARBA00023004"/>
    </source>
</evidence>
<evidence type="ECO:0000313" key="6">
    <source>
        <dbReference type="EMBL" id="QDT20430.1"/>
    </source>
</evidence>
<dbReference type="OrthoDB" id="9809746at2"/>
<dbReference type="PANTHER" id="PTHR35889">
    <property type="entry name" value="CYCLOINULO-OLIGOSACCHARIDE FRUCTANOTRANSFERASE-RELATED"/>
    <property type="match status" value="1"/>
</dbReference>